<evidence type="ECO:0000313" key="1">
    <source>
        <dbReference type="EMBL" id="SOB53592.1"/>
    </source>
</evidence>
<reference evidence="1 2" key="1">
    <citation type="submission" date="2017-08" db="EMBL/GenBank/DDBJ databases">
        <authorList>
            <person name="Chaillou S."/>
        </authorList>
    </citation>
    <scope>NUCLEOTIDE SEQUENCE [LARGE SCALE GENOMIC DNA]</scope>
    <source>
        <strain evidence="1 2">MFPA15A1205</strain>
    </source>
</reference>
<dbReference type="AlphaFoldDB" id="A0AAX2HB95"/>
<sequence>MTVVFRRLLASMRYFHAGKSEMPFAPGHQVA</sequence>
<evidence type="ECO:0000313" key="2">
    <source>
        <dbReference type="Proteomes" id="UP000219564"/>
    </source>
</evidence>
<organism evidence="1 2">
    <name type="scientific">Pseudomonas lundensis</name>
    <dbReference type="NCBI Taxonomy" id="86185"/>
    <lineage>
        <taxon>Bacteria</taxon>
        <taxon>Pseudomonadati</taxon>
        <taxon>Pseudomonadota</taxon>
        <taxon>Gammaproteobacteria</taxon>
        <taxon>Pseudomonadales</taxon>
        <taxon>Pseudomonadaceae</taxon>
        <taxon>Pseudomonas</taxon>
    </lineage>
</organism>
<dbReference type="Proteomes" id="UP000219564">
    <property type="component" value="Unassembled WGS sequence"/>
</dbReference>
<name>A0AAX2HB95_9PSED</name>
<proteinExistence type="predicted"/>
<dbReference type="EMBL" id="OBKZ01000034">
    <property type="protein sequence ID" value="SOB53592.1"/>
    <property type="molecule type" value="Genomic_DNA"/>
</dbReference>
<protein>
    <submittedName>
        <fullName evidence="1">Uncharacterized protein</fullName>
    </submittedName>
</protein>
<comment type="caution">
    <text evidence="1">The sequence shown here is derived from an EMBL/GenBank/DDBJ whole genome shotgun (WGS) entry which is preliminary data.</text>
</comment>
<gene>
    <name evidence="1" type="ORF">PLUA15_40048</name>
</gene>
<accession>A0AAX2HB95</accession>